<dbReference type="InterPro" id="IPR036155">
    <property type="entry name" value="Crypto/Photolyase_N_sf"/>
</dbReference>
<evidence type="ECO:0000256" key="12">
    <source>
        <dbReference type="ARBA" id="ARBA00031671"/>
    </source>
</evidence>
<keyword evidence="7" id="KW-0227">DNA damage</keyword>
<evidence type="ECO:0000313" key="16">
    <source>
        <dbReference type="Proteomes" id="UP000321899"/>
    </source>
</evidence>
<comment type="cofactor">
    <cofactor evidence="1">
        <name>(6R)-5,10-methylene-5,6,7,8-tetrahydrofolate</name>
        <dbReference type="ChEBI" id="CHEBI:15636"/>
    </cofactor>
</comment>
<proteinExistence type="inferred from homology"/>
<evidence type="ECO:0000256" key="3">
    <source>
        <dbReference type="ARBA" id="ARBA00006409"/>
    </source>
</evidence>
<dbReference type="InterPro" id="IPR006050">
    <property type="entry name" value="DNA_photolyase_N"/>
</dbReference>
<dbReference type="GO" id="GO:0003677">
    <property type="term" value="F:DNA binding"/>
    <property type="evidence" value="ECO:0007669"/>
    <property type="project" value="UniProtKB-KW"/>
</dbReference>
<evidence type="ECO:0000256" key="10">
    <source>
        <dbReference type="ARBA" id="ARBA00023204"/>
    </source>
</evidence>
<sequence>MEEVLYAFSRVGEKRIQRKNDRGFCRDAGYVLYWMQQSQRVEDNPALAFALETAAFLKKPLVVAFSLWGYYPEARWPHFVFMLEGLQEIAAKLQSMGIAFVLRIGEPEDTIYQLAGDAAALICDVGYLRHQKIWRENLAKRLSCAVFAVEASVVVPVAEAFHRRAYAAYVLRPKIMGKMADFLEPVSMLPAHPFKGNPPAGENPEEGEALLHRAGVPWSSMPEAWFFKGGEKAALNCLDNFLEQRAKNYVKDRSLPHRYAVSFLSPFLHFGMISPGLVVRRVQAGGLEPEVREAFLEQFVVRRELAVNFVNYTPDYDNYNCLPPWARETLELHRGDERPYLYTLKELEDASTHDPYWNAAMEEMRLTGYMHNVMRMYWGKKILEWSPSPEEAFERILYLNNCLFLDGRDPCSYAGCGWIFGLHDRPWPSRPIFGSVRFMAASGLERKSRIAEYVRHVNGLPGILNKTSAP</sequence>
<dbReference type="InterPro" id="IPR036134">
    <property type="entry name" value="Crypto/Photolyase_FAD-like_sf"/>
</dbReference>
<evidence type="ECO:0000256" key="8">
    <source>
        <dbReference type="ARBA" id="ARBA00022827"/>
    </source>
</evidence>
<evidence type="ECO:0000256" key="6">
    <source>
        <dbReference type="ARBA" id="ARBA00022630"/>
    </source>
</evidence>
<dbReference type="AlphaFoldDB" id="A0A5Q4VI21"/>
<dbReference type="OrthoDB" id="9772484at2"/>
<dbReference type="SUPFAM" id="SSF52425">
    <property type="entry name" value="Cryptochrome/photolyase, N-terminal domain"/>
    <property type="match status" value="1"/>
</dbReference>
<dbReference type="EC" id="4.1.99.3" evidence="4"/>
<dbReference type="Gene3D" id="1.25.40.80">
    <property type="match status" value="1"/>
</dbReference>
<comment type="caution">
    <text evidence="15">The sequence shown here is derived from an EMBL/GenBank/DDBJ whole genome shotgun (WGS) entry which is preliminary data.</text>
</comment>
<dbReference type="InterPro" id="IPR014729">
    <property type="entry name" value="Rossmann-like_a/b/a_fold"/>
</dbReference>
<dbReference type="GO" id="GO:0000719">
    <property type="term" value="P:photoreactive repair"/>
    <property type="evidence" value="ECO:0007669"/>
    <property type="project" value="TreeGrafter"/>
</dbReference>
<keyword evidence="8" id="KW-0274">FAD</keyword>
<comment type="cofactor">
    <cofactor evidence="2">
        <name>FAD</name>
        <dbReference type="ChEBI" id="CHEBI:57692"/>
    </cofactor>
</comment>
<accession>A0A5Q4VI21</accession>
<evidence type="ECO:0000256" key="5">
    <source>
        <dbReference type="ARBA" id="ARBA00014046"/>
    </source>
</evidence>
<evidence type="ECO:0000256" key="1">
    <source>
        <dbReference type="ARBA" id="ARBA00001932"/>
    </source>
</evidence>
<dbReference type="EMBL" id="VDMB01000002">
    <property type="protein sequence ID" value="TYT75912.1"/>
    <property type="molecule type" value="Genomic_DNA"/>
</dbReference>
<dbReference type="Proteomes" id="UP000321899">
    <property type="component" value="Unassembled WGS sequence"/>
</dbReference>
<feature type="domain" description="Photolyase/cryptochrome alpha/beta" evidence="14">
    <location>
        <begin position="29"/>
        <end position="157"/>
    </location>
</feature>
<gene>
    <name evidence="15" type="ORF">FIM25_03175</name>
</gene>
<evidence type="ECO:0000259" key="14">
    <source>
        <dbReference type="PROSITE" id="PS51645"/>
    </source>
</evidence>
<dbReference type="Gene3D" id="3.40.50.620">
    <property type="entry name" value="HUPs"/>
    <property type="match status" value="1"/>
</dbReference>
<dbReference type="InterPro" id="IPR052219">
    <property type="entry name" value="Photolyase_Class-2"/>
</dbReference>
<evidence type="ECO:0000256" key="2">
    <source>
        <dbReference type="ARBA" id="ARBA00001974"/>
    </source>
</evidence>
<dbReference type="FunFam" id="1.10.579.10:FF:000002">
    <property type="entry name" value="Deoxyribodipyrimidine photolyase"/>
    <property type="match status" value="1"/>
</dbReference>
<protein>
    <recommendedName>
        <fullName evidence="5">Deoxyribodipyrimidine photo-lyase</fullName>
        <ecNumber evidence="4">4.1.99.3</ecNumber>
    </recommendedName>
    <alternativeName>
        <fullName evidence="12">DNA photolyase</fullName>
    </alternativeName>
</protein>
<organism evidence="15 16">
    <name type="scientific">Desulfobotulus mexicanus</name>
    <dbReference type="NCBI Taxonomy" id="2586642"/>
    <lineage>
        <taxon>Bacteria</taxon>
        <taxon>Pseudomonadati</taxon>
        <taxon>Thermodesulfobacteriota</taxon>
        <taxon>Desulfobacteria</taxon>
        <taxon>Desulfobacterales</taxon>
        <taxon>Desulfobacteraceae</taxon>
        <taxon>Desulfobotulus</taxon>
    </lineage>
</organism>
<evidence type="ECO:0000313" key="15">
    <source>
        <dbReference type="EMBL" id="TYT75912.1"/>
    </source>
</evidence>
<name>A0A5Q4VI21_9BACT</name>
<keyword evidence="6" id="KW-0285">Flavoprotein</keyword>
<reference evidence="15 16" key="1">
    <citation type="submission" date="2019-06" db="EMBL/GenBank/DDBJ databases">
        <title>Desulfobotulus mexicanus sp. nov., a novel sulfate-reducing bacterium isolated from the sediment of an alkaline crater lake in Mexico.</title>
        <authorList>
            <person name="Hirschler-Rea A."/>
        </authorList>
    </citation>
    <scope>NUCLEOTIDE SEQUENCE [LARGE SCALE GENOMIC DNA]</scope>
    <source>
        <strain evidence="15 16">PAR22N</strain>
    </source>
</reference>
<evidence type="ECO:0000256" key="11">
    <source>
        <dbReference type="ARBA" id="ARBA00023239"/>
    </source>
</evidence>
<evidence type="ECO:0000256" key="9">
    <source>
        <dbReference type="ARBA" id="ARBA00023125"/>
    </source>
</evidence>
<dbReference type="SUPFAM" id="SSF48173">
    <property type="entry name" value="Cryptochrome/photolyase FAD-binding domain"/>
    <property type="match status" value="1"/>
</dbReference>
<comment type="similarity">
    <text evidence="3">Belongs to the DNA photolyase class-2 family.</text>
</comment>
<comment type="catalytic activity">
    <reaction evidence="13">
        <text>cyclobutadipyrimidine (in DNA) = 2 pyrimidine residues (in DNA).</text>
        <dbReference type="EC" id="4.1.99.3"/>
    </reaction>
</comment>
<dbReference type="Gene3D" id="1.10.579.10">
    <property type="entry name" value="DNA Cyclobutane Dipyrimidine Photolyase, subunit A, domain 3"/>
    <property type="match status" value="1"/>
</dbReference>
<dbReference type="PANTHER" id="PTHR10211">
    <property type="entry name" value="DEOXYRIBODIPYRIMIDINE PHOTOLYASE"/>
    <property type="match status" value="1"/>
</dbReference>
<evidence type="ECO:0000256" key="4">
    <source>
        <dbReference type="ARBA" id="ARBA00013149"/>
    </source>
</evidence>
<dbReference type="GO" id="GO:0003904">
    <property type="term" value="F:deoxyribodipyrimidine photo-lyase activity"/>
    <property type="evidence" value="ECO:0007669"/>
    <property type="project" value="UniProtKB-EC"/>
</dbReference>
<keyword evidence="10" id="KW-0234">DNA repair</keyword>
<keyword evidence="9" id="KW-0238">DNA-binding</keyword>
<keyword evidence="16" id="KW-1185">Reference proteome</keyword>
<evidence type="ECO:0000256" key="13">
    <source>
        <dbReference type="ARBA" id="ARBA00033999"/>
    </source>
</evidence>
<dbReference type="PROSITE" id="PS51645">
    <property type="entry name" value="PHR_CRY_ALPHA_BETA"/>
    <property type="match status" value="1"/>
</dbReference>
<dbReference type="Pfam" id="PF00875">
    <property type="entry name" value="DNA_photolyase"/>
    <property type="match status" value="1"/>
</dbReference>
<keyword evidence="11 15" id="KW-0456">Lyase</keyword>
<dbReference type="PANTHER" id="PTHR10211:SF0">
    <property type="entry name" value="DEOXYRIBODIPYRIMIDINE PHOTO-LYASE"/>
    <property type="match status" value="1"/>
</dbReference>
<dbReference type="RefSeq" id="WP_139446202.1">
    <property type="nucleotide sequence ID" value="NZ_VDMB01000002.1"/>
</dbReference>
<evidence type="ECO:0000256" key="7">
    <source>
        <dbReference type="ARBA" id="ARBA00022763"/>
    </source>
</evidence>